<gene>
    <name evidence="1" type="ORF">A1D17_03805</name>
</gene>
<reference evidence="2" key="1">
    <citation type="submission" date="2016-03" db="EMBL/GenBank/DDBJ databases">
        <authorList>
            <person name="Ray J."/>
            <person name="Price M."/>
            <person name="Deutschbauer A."/>
        </authorList>
    </citation>
    <scope>NUCLEOTIDE SEQUENCE [LARGE SCALE GENOMIC DNA]</scope>
    <source>
        <strain evidence="2">FW300-N1B4</strain>
    </source>
</reference>
<accession>A0A166QQ88</accession>
<name>A0A166QQ88_PSEFL</name>
<dbReference type="Proteomes" id="UP000076489">
    <property type="component" value="Unassembled WGS sequence"/>
</dbReference>
<reference evidence="1 2" key="2">
    <citation type="journal article" date="2018" name="Nature">
        <title>Mutant phenotypes for thousands of bacterial genes of unknown function.</title>
        <authorList>
            <person name="Price M.N."/>
            <person name="Wetmore K.M."/>
            <person name="Waters R.J."/>
            <person name="Callaghan M."/>
            <person name="Ray J."/>
            <person name="Liu H."/>
            <person name="Kuehl J.V."/>
            <person name="Melnyk R.A."/>
            <person name="Lamson J.S."/>
            <person name="Suh Y."/>
            <person name="Carlson H.K."/>
            <person name="Esquivel Z."/>
            <person name="Sadeeshkumar H."/>
            <person name="Chakraborty R."/>
            <person name="Zane G.M."/>
            <person name="Rubin B.E."/>
            <person name="Wall J.D."/>
            <person name="Visel A."/>
            <person name="Bristow J."/>
            <person name="Blow M.J."/>
            <person name="Arkin A.P."/>
            <person name="Deutschbauer A.M."/>
        </authorList>
    </citation>
    <scope>NUCLEOTIDE SEQUENCE [LARGE SCALE GENOMIC DNA]</scope>
    <source>
        <strain evidence="1 2">FW300-N1B4</strain>
    </source>
</reference>
<protein>
    <submittedName>
        <fullName evidence="1">Uncharacterized protein</fullName>
    </submittedName>
</protein>
<proteinExistence type="predicted"/>
<evidence type="ECO:0000313" key="2">
    <source>
        <dbReference type="Proteomes" id="UP000076489"/>
    </source>
</evidence>
<evidence type="ECO:0000313" key="1">
    <source>
        <dbReference type="EMBL" id="KZN20675.1"/>
    </source>
</evidence>
<comment type="caution">
    <text evidence="1">The sequence shown here is derived from an EMBL/GenBank/DDBJ whole genome shotgun (WGS) entry which is preliminary data.</text>
</comment>
<organism evidence="1 2">
    <name type="scientific">Pseudomonas fluorescens</name>
    <dbReference type="NCBI Taxonomy" id="294"/>
    <lineage>
        <taxon>Bacteria</taxon>
        <taxon>Pseudomonadati</taxon>
        <taxon>Pseudomonadota</taxon>
        <taxon>Gammaproteobacteria</taxon>
        <taxon>Pseudomonadales</taxon>
        <taxon>Pseudomonadaceae</taxon>
        <taxon>Pseudomonas</taxon>
    </lineage>
</organism>
<dbReference type="AlphaFoldDB" id="A0A166QQ88"/>
<dbReference type="EMBL" id="LUKJ01000002">
    <property type="protein sequence ID" value="KZN20675.1"/>
    <property type="molecule type" value="Genomic_DNA"/>
</dbReference>
<sequence length="161" mass="18063">MRSYGIKKGIVWASPEGRTAIQLRRMRKELMELGEITRVSRLQPIRPSPGPNGLVLTPAQELDSRKALWNAENQFIELVAELAKTHTLYQVHRKTKVNLRALRKLAYNHSIVFADQVIPFDEEAANVALVASGLMGFDYPGLPAEARTCLAGFLMPMHQVN</sequence>